<accession>A0A848CNX9</accession>
<sequence>MNTKETWKYTLFAVCAAAVLLGLPLLAGTVSLSAAASQKQTVELAVADMSALLMAVKKTDASIQEVQARVKREGLRFQTEQEAELFLQAIAKDLDIRAWTKEMKEGMRIYRAASENEAGVEREIYVSLYTSGSKSEIVAGSALTLRGKENQVPVLKAMMESYLQIFANSSELPQIISCVRGKYNGKLENDLQKKKASQLLAALKGTMVESLEEETVLSYSAYSPLFHTVVETNQRTMNLQVAAHYDTYMQGTMITVGIPIITVEY</sequence>
<comment type="caution">
    <text evidence="1">The sequence shown here is derived from an EMBL/GenBank/DDBJ whole genome shotgun (WGS) entry which is preliminary data.</text>
</comment>
<organism evidence="1 2">
    <name type="scientific">Aneurinibacillus aneurinilyticus</name>
    <name type="common">Bacillus aneurinolyticus</name>
    <dbReference type="NCBI Taxonomy" id="1391"/>
    <lineage>
        <taxon>Bacteria</taxon>
        <taxon>Bacillati</taxon>
        <taxon>Bacillota</taxon>
        <taxon>Bacilli</taxon>
        <taxon>Bacillales</taxon>
        <taxon>Paenibacillaceae</taxon>
        <taxon>Aneurinibacillus group</taxon>
        <taxon>Aneurinibacillus</taxon>
    </lineage>
</organism>
<protein>
    <recommendedName>
        <fullName evidence="3">TATA-box binding protein</fullName>
    </recommendedName>
</protein>
<name>A0A848CNX9_ANEAE</name>
<reference evidence="1 2" key="1">
    <citation type="submission" date="2020-04" db="EMBL/GenBank/DDBJ databases">
        <authorList>
            <person name="Hitch T.C.A."/>
            <person name="Wylensek D."/>
            <person name="Clavel T."/>
        </authorList>
    </citation>
    <scope>NUCLEOTIDE SEQUENCE [LARGE SCALE GENOMIC DNA]</scope>
    <source>
        <strain evidence="1 2">WB01_D5_05</strain>
    </source>
</reference>
<dbReference type="EMBL" id="JABAGO010000004">
    <property type="protein sequence ID" value="NME97485.1"/>
    <property type="molecule type" value="Genomic_DNA"/>
</dbReference>
<dbReference type="AlphaFoldDB" id="A0A848CNX9"/>
<evidence type="ECO:0008006" key="3">
    <source>
        <dbReference type="Google" id="ProtNLM"/>
    </source>
</evidence>
<evidence type="ECO:0000313" key="1">
    <source>
        <dbReference type="EMBL" id="NME97485.1"/>
    </source>
</evidence>
<dbReference type="Gene3D" id="3.30.2030.10">
    <property type="entry name" value="YwmB-like"/>
    <property type="match status" value="1"/>
</dbReference>
<gene>
    <name evidence="1" type="ORF">HF838_04345</name>
</gene>
<dbReference type="RefSeq" id="WP_168974617.1">
    <property type="nucleotide sequence ID" value="NZ_JABAGO010000004.1"/>
</dbReference>
<dbReference type="SUPFAM" id="SSF143842">
    <property type="entry name" value="YwmB-like"/>
    <property type="match status" value="1"/>
</dbReference>
<proteinExistence type="predicted"/>
<dbReference type="Gene3D" id="3.30.360.40">
    <property type="entry name" value="YwmB-like"/>
    <property type="match status" value="1"/>
</dbReference>
<dbReference type="InterPro" id="IPR014794">
    <property type="entry name" value="DUF1779"/>
</dbReference>
<dbReference type="Pfam" id="PF08680">
    <property type="entry name" value="DUF1779"/>
    <property type="match status" value="1"/>
</dbReference>
<evidence type="ECO:0000313" key="2">
    <source>
        <dbReference type="Proteomes" id="UP000561326"/>
    </source>
</evidence>
<dbReference type="InterPro" id="IPR036209">
    <property type="entry name" value="YwmB-like_sf"/>
</dbReference>
<dbReference type="Proteomes" id="UP000561326">
    <property type="component" value="Unassembled WGS sequence"/>
</dbReference>